<feature type="region of interest" description="Disordered" evidence="1">
    <location>
        <begin position="192"/>
        <end position="211"/>
    </location>
</feature>
<name>A0A2N6T4K8_9CORY</name>
<protein>
    <recommendedName>
        <fullName evidence="5">DUF4282 domain-containing protein</fullName>
    </recommendedName>
</protein>
<evidence type="ECO:0000313" key="3">
    <source>
        <dbReference type="EMBL" id="PMC64250.1"/>
    </source>
</evidence>
<keyword evidence="4" id="KW-1185">Reference proteome</keyword>
<organism evidence="3 4">
    <name type="scientific">Corynebacterium tuscaniense</name>
    <dbReference type="NCBI Taxonomy" id="302449"/>
    <lineage>
        <taxon>Bacteria</taxon>
        <taxon>Bacillati</taxon>
        <taxon>Actinomycetota</taxon>
        <taxon>Actinomycetes</taxon>
        <taxon>Mycobacteriales</taxon>
        <taxon>Corynebacteriaceae</taxon>
        <taxon>Corynebacterium</taxon>
    </lineage>
</organism>
<feature type="transmembrane region" description="Helical" evidence="2">
    <location>
        <begin position="147"/>
        <end position="172"/>
    </location>
</feature>
<dbReference type="RefSeq" id="WP_102724041.1">
    <property type="nucleotide sequence ID" value="NZ_PNHG01000008.1"/>
</dbReference>
<dbReference type="AlphaFoldDB" id="A0A2N6T4K8"/>
<reference evidence="3 4" key="1">
    <citation type="submission" date="2017-09" db="EMBL/GenBank/DDBJ databases">
        <title>Bacterial strain isolated from the female urinary microbiota.</title>
        <authorList>
            <person name="Thomas-White K."/>
            <person name="Kumar N."/>
            <person name="Forster S."/>
            <person name="Putonti C."/>
            <person name="Lawley T."/>
            <person name="Wolfe A.J."/>
        </authorList>
    </citation>
    <scope>NUCLEOTIDE SEQUENCE [LARGE SCALE GENOMIC DNA]</scope>
    <source>
        <strain evidence="3 4">UMB0792</strain>
    </source>
</reference>
<comment type="caution">
    <text evidence="3">The sequence shown here is derived from an EMBL/GenBank/DDBJ whole genome shotgun (WGS) entry which is preliminary data.</text>
</comment>
<dbReference type="Proteomes" id="UP000235836">
    <property type="component" value="Unassembled WGS sequence"/>
</dbReference>
<feature type="compositionally biased region" description="Polar residues" evidence="1">
    <location>
        <begin position="1"/>
        <end position="25"/>
    </location>
</feature>
<feature type="compositionally biased region" description="Polar residues" evidence="1">
    <location>
        <begin position="34"/>
        <end position="45"/>
    </location>
</feature>
<keyword evidence="2" id="KW-0812">Transmembrane</keyword>
<feature type="transmembrane region" description="Helical" evidence="2">
    <location>
        <begin position="112"/>
        <end position="135"/>
    </location>
</feature>
<sequence>MSTPFDENNSASNNTGADTNPTYDTWQMPPPPSSVTDPNAPSSQPAYAEQYGQYSQAPQQGFPQQGFPQQGYYPGQPGQPMQPGPTKNQDSFFGKLFDLSFKRFVTLDSARLVYILALISIGMFWLMGLVFAFSAMTELADQGATGLGVFLLFLYLIFGTFWSFIQIVVARLGIEALVNLYRTAENTTKLVEQGNVDSDRDGQKDNPKGAE</sequence>
<feature type="compositionally biased region" description="Low complexity" evidence="1">
    <location>
        <begin position="58"/>
        <end position="85"/>
    </location>
</feature>
<gene>
    <name evidence="3" type="ORF">CJ203_06735</name>
</gene>
<evidence type="ECO:0000256" key="2">
    <source>
        <dbReference type="SAM" id="Phobius"/>
    </source>
</evidence>
<proteinExistence type="predicted"/>
<keyword evidence="2" id="KW-0472">Membrane</keyword>
<feature type="region of interest" description="Disordered" evidence="1">
    <location>
        <begin position="1"/>
        <end position="87"/>
    </location>
</feature>
<dbReference type="Pfam" id="PF14110">
    <property type="entry name" value="DUF4282"/>
    <property type="match status" value="1"/>
</dbReference>
<evidence type="ECO:0008006" key="5">
    <source>
        <dbReference type="Google" id="ProtNLM"/>
    </source>
</evidence>
<dbReference type="InterPro" id="IPR025557">
    <property type="entry name" value="DUF4282"/>
</dbReference>
<dbReference type="EMBL" id="PNHG01000008">
    <property type="protein sequence ID" value="PMC64250.1"/>
    <property type="molecule type" value="Genomic_DNA"/>
</dbReference>
<feature type="compositionally biased region" description="Basic and acidic residues" evidence="1">
    <location>
        <begin position="197"/>
        <end position="211"/>
    </location>
</feature>
<evidence type="ECO:0000256" key="1">
    <source>
        <dbReference type="SAM" id="MobiDB-lite"/>
    </source>
</evidence>
<accession>A0A2N6T4K8</accession>
<keyword evidence="2" id="KW-1133">Transmembrane helix</keyword>
<evidence type="ECO:0000313" key="4">
    <source>
        <dbReference type="Proteomes" id="UP000235836"/>
    </source>
</evidence>